<dbReference type="SUPFAM" id="SSF143100">
    <property type="entry name" value="TTHA1013/TTHA0281-like"/>
    <property type="match status" value="1"/>
</dbReference>
<dbReference type="InterPro" id="IPR008651">
    <property type="entry name" value="Uncharacterised_HicB"/>
</dbReference>
<sequence>MIEYKGYIGKIEYDPEAKILHGDVINTRDVITFQGTSVAEIEKAFIDSVDDYINWCREENIEPEKPYSGKFNIRISPELHKKIAINAKSLNLSLNTFVEKALQHELASTGI</sequence>
<evidence type="ECO:0000313" key="1">
    <source>
        <dbReference type="EMBL" id="EMB23495.1"/>
    </source>
</evidence>
<organism evidence="1">
    <name type="scientific">Treponema denticola OTK</name>
    <dbReference type="NCBI Taxonomy" id="999434"/>
    <lineage>
        <taxon>Bacteria</taxon>
        <taxon>Pseudomonadati</taxon>
        <taxon>Spirochaetota</taxon>
        <taxon>Spirochaetia</taxon>
        <taxon>Spirochaetales</taxon>
        <taxon>Treponemataceae</taxon>
        <taxon>Treponema</taxon>
    </lineage>
</organism>
<dbReference type="PATRIC" id="fig|999434.4.peg.659"/>
<dbReference type="Proteomes" id="UP000011701">
    <property type="component" value="Chromosome"/>
</dbReference>
<protein>
    <recommendedName>
        <fullName evidence="2">HicB family protein</fullName>
    </recommendedName>
</protein>
<dbReference type="InterPro" id="IPR013321">
    <property type="entry name" value="Arc_rbn_hlx_hlx"/>
</dbReference>
<dbReference type="InterPro" id="IPR035069">
    <property type="entry name" value="TTHA1013/TTHA0281-like"/>
</dbReference>
<dbReference type="InterPro" id="IPR010985">
    <property type="entry name" value="Ribbon_hlx_hlx"/>
</dbReference>
<comment type="caution">
    <text evidence="1">The sequence shown here is derived from an EMBL/GenBank/DDBJ whole genome shotgun (WGS) entry which is preliminary data.</text>
</comment>
<dbReference type="RefSeq" id="WP_002668012.1">
    <property type="nucleotide sequence ID" value="NZ_CM001797.1"/>
</dbReference>
<proteinExistence type="predicted"/>
<dbReference type="Gene3D" id="1.10.1220.10">
    <property type="entry name" value="Met repressor-like"/>
    <property type="match status" value="1"/>
</dbReference>
<dbReference type="AlphaFoldDB" id="A0A0F6MR72"/>
<evidence type="ECO:0008006" key="2">
    <source>
        <dbReference type="Google" id="ProtNLM"/>
    </source>
</evidence>
<dbReference type="Pfam" id="PF05534">
    <property type="entry name" value="HicB"/>
    <property type="match status" value="1"/>
</dbReference>
<dbReference type="EMBL" id="AGDY01000004">
    <property type="protein sequence ID" value="EMB23495.1"/>
    <property type="molecule type" value="Genomic_DNA"/>
</dbReference>
<dbReference type="HOGENOM" id="CLU_134927_1_1_12"/>
<dbReference type="GeneID" id="2739490"/>
<accession>A0A0F6MR72</accession>
<dbReference type="SUPFAM" id="SSF47598">
    <property type="entry name" value="Ribbon-helix-helix"/>
    <property type="match status" value="1"/>
</dbReference>
<name>A0A0F6MR72_TREDN</name>
<gene>
    <name evidence="1" type="ORF">HMPREF9723_00633</name>
</gene>
<dbReference type="GO" id="GO:0006355">
    <property type="term" value="P:regulation of DNA-templated transcription"/>
    <property type="evidence" value="ECO:0007669"/>
    <property type="project" value="InterPro"/>
</dbReference>
<reference evidence="1" key="1">
    <citation type="submission" date="2012-01" db="EMBL/GenBank/DDBJ databases">
        <title>The Genome Sequence of Treponema denticola OTK.</title>
        <authorList>
            <consortium name="The Broad Institute Genome Sequencing Platform"/>
            <person name="Earl A."/>
            <person name="Ward D."/>
            <person name="Feldgarden M."/>
            <person name="Gevers D."/>
            <person name="Blanton J.M."/>
            <person name="Fenno C.J."/>
            <person name="Baranova O.V."/>
            <person name="Mathney J."/>
            <person name="Dewhirst F.E."/>
            <person name="Izard J."/>
            <person name="Young S.K."/>
            <person name="Zeng Q."/>
            <person name="Gargeya S."/>
            <person name="Fitzgerald M."/>
            <person name="Haas B."/>
            <person name="Abouelleil A."/>
            <person name="Alvarado L."/>
            <person name="Arachchi H.M."/>
            <person name="Berlin A."/>
            <person name="Chapman S.B."/>
            <person name="Gearin G."/>
            <person name="Goldberg J."/>
            <person name="Griggs A."/>
            <person name="Gujja S."/>
            <person name="Hansen M."/>
            <person name="Heiman D."/>
            <person name="Howarth C."/>
            <person name="Larimer J."/>
            <person name="Lui A."/>
            <person name="MacDonald P.J.P."/>
            <person name="McCowen C."/>
            <person name="Montmayeur A."/>
            <person name="Murphy C."/>
            <person name="Neiman D."/>
            <person name="Pearson M."/>
            <person name="Priest M."/>
            <person name="Roberts A."/>
            <person name="Saif S."/>
            <person name="Shea T."/>
            <person name="Sisk P."/>
            <person name="Stolte C."/>
            <person name="Sykes S."/>
            <person name="Wortman J."/>
            <person name="Nusbaum C."/>
            <person name="Birren B."/>
        </authorList>
    </citation>
    <scope>NUCLEOTIDE SEQUENCE [LARGE SCALE GENOMIC DNA]</scope>
    <source>
        <strain evidence="1">OTK</strain>
    </source>
</reference>